<sequence>MSSWIDYIHEDWLSCHSDCEDNCGDDDDRGICTNPRTEKYKGRCLCGSSFNDRGHSNSIRPLDIELCDYCKFECKEEIPHLERKPIKKQNQCRLKSEDLQVGKIIVENDPADGLAYFCRIVEVTPEIVNLDKLEQTYSELLIYNSVTKPTDKVDKLWPCDKNYVLSYFEPYDPDLEYKARKWAVKVGDIMEKKNIKNTERHYFRVVYKSYSNVHLEELDAKLNKDNNKELLYVKDDDFFRDYFRFQCETDSLIVDDNIKVEDLQVGTIIMYSGWRKKYGTHYIIVYVAKEHIVIDLLKENDARFVSRCEEWSRDFAESRLVRGRSDASRCTHRWKKRNACTDFKLDDPYGRISIEI</sequence>
<dbReference type="Proteomes" id="UP001163046">
    <property type="component" value="Unassembled WGS sequence"/>
</dbReference>
<evidence type="ECO:0000313" key="1">
    <source>
        <dbReference type="EMBL" id="KAJ7377816.1"/>
    </source>
</evidence>
<organism evidence="1 2">
    <name type="scientific">Desmophyllum pertusum</name>
    <dbReference type="NCBI Taxonomy" id="174260"/>
    <lineage>
        <taxon>Eukaryota</taxon>
        <taxon>Metazoa</taxon>
        <taxon>Cnidaria</taxon>
        <taxon>Anthozoa</taxon>
        <taxon>Hexacorallia</taxon>
        <taxon>Scleractinia</taxon>
        <taxon>Caryophylliina</taxon>
        <taxon>Caryophylliidae</taxon>
        <taxon>Desmophyllum</taxon>
    </lineage>
</organism>
<name>A0A9X0CW68_9CNID</name>
<proteinExistence type="predicted"/>
<reference evidence="1" key="1">
    <citation type="submission" date="2023-01" db="EMBL/GenBank/DDBJ databases">
        <title>Genome assembly of the deep-sea coral Lophelia pertusa.</title>
        <authorList>
            <person name="Herrera S."/>
            <person name="Cordes E."/>
        </authorList>
    </citation>
    <scope>NUCLEOTIDE SEQUENCE</scope>
    <source>
        <strain evidence="1">USNM1676648</strain>
        <tissue evidence="1">Polyp</tissue>
    </source>
</reference>
<protein>
    <submittedName>
        <fullName evidence="1">Uncharacterized protein</fullName>
    </submittedName>
</protein>
<evidence type="ECO:0000313" key="2">
    <source>
        <dbReference type="Proteomes" id="UP001163046"/>
    </source>
</evidence>
<gene>
    <name evidence="1" type="ORF">OS493_026383</name>
</gene>
<dbReference type="AlphaFoldDB" id="A0A9X0CW68"/>
<dbReference type="EMBL" id="MU826372">
    <property type="protein sequence ID" value="KAJ7377816.1"/>
    <property type="molecule type" value="Genomic_DNA"/>
</dbReference>
<comment type="caution">
    <text evidence="1">The sequence shown here is derived from an EMBL/GenBank/DDBJ whole genome shotgun (WGS) entry which is preliminary data.</text>
</comment>
<keyword evidence="2" id="KW-1185">Reference proteome</keyword>
<accession>A0A9X0CW68</accession>